<proteinExistence type="predicted"/>
<sequence length="485" mass="54241">MSKSGNSNSLTVKKEPGNQKTKMVTLFAGRLHQWRKNDQKPHFSMSKQQYPKKMATLAYYYWVSNLIGSVIGHMLPHLPLSHGTHVYCATTEIRATLAQFDPSHDKQSAEIVAQSIDEASNTDVPDPDAHDAPTQVAVSCDEYHATPGRQVNFKDRDTQDAPTQVAVSRDECHATPGKQVKFKDPVSSSEVCGAAAEGQYHENDDASTWNSGTSPYSNTIEDPSFSYSCLQPVPEEPSSSFSEAAADDPLPAIEDLHISGDLNKVWEIRALKRTSRQDEAKQILERIAKQRFTCWPCSPKGNELLGLNVNRGVEVKLRLQRPGRKLEFYSFHEVLDTMLHELFHNAHGPHNASFYQLWDQLIKEKVDFSGKCLNGFSRQQPLASLHKTTLAAAENRKRFNSFLPSGPLRLGDDKNIMSALSPVQAAAMAAERRLQDEIWCAFVSGGFAEDLGDSDFLKQLYRDPENMVVTLANEIDMKNQMLDEM</sequence>
<accession>A0A803MFQ3</accession>
<dbReference type="PANTHER" id="PTHR46622:SF3">
    <property type="entry name" value="ZINC ION BINDING PROTEIN"/>
    <property type="match status" value="1"/>
</dbReference>
<dbReference type="Proteomes" id="UP000596660">
    <property type="component" value="Unplaced"/>
</dbReference>
<evidence type="ECO:0000259" key="1">
    <source>
        <dbReference type="PROSITE" id="PS51397"/>
    </source>
</evidence>
<dbReference type="InterPro" id="IPR013536">
    <property type="entry name" value="WLM_dom"/>
</dbReference>
<feature type="domain" description="WLM" evidence="1">
    <location>
        <begin position="235"/>
        <end position="435"/>
    </location>
</feature>
<dbReference type="PROSITE" id="PS51397">
    <property type="entry name" value="WLM"/>
    <property type="match status" value="1"/>
</dbReference>
<dbReference type="GO" id="GO:0006281">
    <property type="term" value="P:DNA repair"/>
    <property type="evidence" value="ECO:0007669"/>
    <property type="project" value="TreeGrafter"/>
</dbReference>
<keyword evidence="3" id="KW-1185">Reference proteome</keyword>
<dbReference type="AlphaFoldDB" id="A0A803MFQ3"/>
<dbReference type="GO" id="GO:0008237">
    <property type="term" value="F:metallopeptidase activity"/>
    <property type="evidence" value="ECO:0007669"/>
    <property type="project" value="TreeGrafter"/>
</dbReference>
<reference evidence="2" key="2">
    <citation type="submission" date="2021-03" db="UniProtKB">
        <authorList>
            <consortium name="EnsemblPlants"/>
        </authorList>
    </citation>
    <scope>IDENTIFICATION</scope>
</reference>
<dbReference type="GO" id="GO:0005634">
    <property type="term" value="C:nucleus"/>
    <property type="evidence" value="ECO:0007669"/>
    <property type="project" value="TreeGrafter"/>
</dbReference>
<name>A0A803MFQ3_CHEQI</name>
<dbReference type="Gramene" id="AUR62028647-RA">
    <property type="protein sequence ID" value="AUR62028647-RA:cds"/>
    <property type="gene ID" value="AUR62028647"/>
</dbReference>
<protein>
    <recommendedName>
        <fullName evidence="1">WLM domain-containing protein</fullName>
    </recommendedName>
</protein>
<evidence type="ECO:0000313" key="3">
    <source>
        <dbReference type="Proteomes" id="UP000596660"/>
    </source>
</evidence>
<organism evidence="2 3">
    <name type="scientific">Chenopodium quinoa</name>
    <name type="common">Quinoa</name>
    <dbReference type="NCBI Taxonomy" id="63459"/>
    <lineage>
        <taxon>Eukaryota</taxon>
        <taxon>Viridiplantae</taxon>
        <taxon>Streptophyta</taxon>
        <taxon>Embryophyta</taxon>
        <taxon>Tracheophyta</taxon>
        <taxon>Spermatophyta</taxon>
        <taxon>Magnoliopsida</taxon>
        <taxon>eudicotyledons</taxon>
        <taxon>Gunneridae</taxon>
        <taxon>Pentapetalae</taxon>
        <taxon>Caryophyllales</taxon>
        <taxon>Chenopodiaceae</taxon>
        <taxon>Chenopodioideae</taxon>
        <taxon>Atripliceae</taxon>
        <taxon>Chenopodium</taxon>
    </lineage>
</organism>
<dbReference type="Pfam" id="PF08325">
    <property type="entry name" value="WLM"/>
    <property type="match status" value="1"/>
</dbReference>
<dbReference type="EnsemblPlants" id="AUR62028647-RA">
    <property type="protein sequence ID" value="AUR62028647-RA:cds"/>
    <property type="gene ID" value="AUR62028647"/>
</dbReference>
<dbReference type="InterPro" id="IPR053000">
    <property type="entry name" value="WSS1-like_metalloprotease"/>
</dbReference>
<evidence type="ECO:0000313" key="2">
    <source>
        <dbReference type="EnsemblPlants" id="AUR62028647-RA:cds"/>
    </source>
</evidence>
<dbReference type="PANTHER" id="PTHR46622">
    <property type="entry name" value="DNA-DEPENDENT METALLOPROTEASE WSS1"/>
    <property type="match status" value="1"/>
</dbReference>
<reference evidence="2" key="1">
    <citation type="journal article" date="2017" name="Nature">
        <title>The genome of Chenopodium quinoa.</title>
        <authorList>
            <person name="Jarvis D.E."/>
            <person name="Ho Y.S."/>
            <person name="Lightfoot D.J."/>
            <person name="Schmoeckel S.M."/>
            <person name="Li B."/>
            <person name="Borm T.J.A."/>
            <person name="Ohyanagi H."/>
            <person name="Mineta K."/>
            <person name="Michell C.T."/>
            <person name="Saber N."/>
            <person name="Kharbatia N.M."/>
            <person name="Rupper R.R."/>
            <person name="Sharp A.R."/>
            <person name="Dally N."/>
            <person name="Boughton B.A."/>
            <person name="Woo Y.H."/>
            <person name="Gao G."/>
            <person name="Schijlen E.G.W.M."/>
            <person name="Guo X."/>
            <person name="Momin A.A."/>
            <person name="Negrao S."/>
            <person name="Al-Babili S."/>
            <person name="Gehring C."/>
            <person name="Roessner U."/>
            <person name="Jung C."/>
            <person name="Murphy K."/>
            <person name="Arold S.T."/>
            <person name="Gojobori T."/>
            <person name="van der Linden C.G."/>
            <person name="van Loo E.N."/>
            <person name="Jellen E.N."/>
            <person name="Maughan P.J."/>
            <person name="Tester M."/>
        </authorList>
    </citation>
    <scope>NUCLEOTIDE SEQUENCE [LARGE SCALE GENOMIC DNA]</scope>
    <source>
        <strain evidence="2">cv. PI 614886</strain>
    </source>
</reference>